<accession>A0A397IDD2</accession>
<organism evidence="2 3">
    <name type="scientific">Diversispora epigaea</name>
    <dbReference type="NCBI Taxonomy" id="1348612"/>
    <lineage>
        <taxon>Eukaryota</taxon>
        <taxon>Fungi</taxon>
        <taxon>Fungi incertae sedis</taxon>
        <taxon>Mucoromycota</taxon>
        <taxon>Glomeromycotina</taxon>
        <taxon>Glomeromycetes</taxon>
        <taxon>Diversisporales</taxon>
        <taxon>Diversisporaceae</taxon>
        <taxon>Diversispora</taxon>
    </lineage>
</organism>
<comment type="caution">
    <text evidence="2">The sequence shown here is derived from an EMBL/GenBank/DDBJ whole genome shotgun (WGS) entry which is preliminary data.</text>
</comment>
<sequence length="206" mass="23490">MVIKYGYAIAEQVVGNIATTTTEKVVTPTKIPEVINLSVVNSSRFLIIGTKPEILEWLHTYSHIKLEVTLFNDENEAPHIHIPDVVIDLLPTFEKSGKSLIDYINPIHHPNPESAIVQLEFRPVNHKIDENIEPYFRVIVKRGSTFGEIIDEISAKWNSITYPSVWDNVKHIVSLPSQYLKQEEEEENESNSSYQTPLSTIVIDQK</sequence>
<feature type="region of interest" description="Disordered" evidence="1">
    <location>
        <begin position="183"/>
        <end position="206"/>
    </location>
</feature>
<evidence type="ECO:0000313" key="2">
    <source>
        <dbReference type="EMBL" id="RHZ72268.1"/>
    </source>
</evidence>
<dbReference type="AlphaFoldDB" id="A0A397IDD2"/>
<evidence type="ECO:0000256" key="1">
    <source>
        <dbReference type="SAM" id="MobiDB-lite"/>
    </source>
</evidence>
<reference evidence="2 3" key="1">
    <citation type="submission" date="2018-08" db="EMBL/GenBank/DDBJ databases">
        <title>Genome and evolution of the arbuscular mycorrhizal fungus Diversispora epigaea (formerly Glomus versiforme) and its bacterial endosymbionts.</title>
        <authorList>
            <person name="Sun X."/>
            <person name="Fei Z."/>
            <person name="Harrison M."/>
        </authorList>
    </citation>
    <scope>NUCLEOTIDE SEQUENCE [LARGE SCALE GENOMIC DNA]</scope>
    <source>
        <strain evidence="2 3">IT104</strain>
    </source>
</reference>
<gene>
    <name evidence="2" type="ORF">Glove_243g23</name>
</gene>
<evidence type="ECO:0000313" key="3">
    <source>
        <dbReference type="Proteomes" id="UP000266861"/>
    </source>
</evidence>
<protein>
    <submittedName>
        <fullName evidence="2">Uncharacterized protein</fullName>
    </submittedName>
</protein>
<proteinExistence type="predicted"/>
<keyword evidence="3" id="KW-1185">Reference proteome</keyword>
<dbReference type="Proteomes" id="UP000266861">
    <property type="component" value="Unassembled WGS sequence"/>
</dbReference>
<dbReference type="OrthoDB" id="2407359at2759"/>
<name>A0A397IDD2_9GLOM</name>
<dbReference type="EMBL" id="PQFF01000225">
    <property type="protein sequence ID" value="RHZ72268.1"/>
    <property type="molecule type" value="Genomic_DNA"/>
</dbReference>